<keyword evidence="12" id="KW-1185">Reference proteome</keyword>
<accession>A0AA39LBF8</accession>
<sequence length="401" mass="44093">MLRDWAASSGQPALPCKENTGWRRILRNFTPSWFAVNMGTGIVSILLHQLPYNAIWIQYISYVFFCVNIALFVVFFGMSIARYTLYPEIWSVMIGHPGQSLFLGCLPMGFATIINMMVFCCKDWGPSMIYLAWVFWWIDAFVSLTTCITMPFVVMHRHRPGLQTITAALLLPIVPTVVAAATGGIVAEVLPDKSHALTTLIASYVLWGIGESFSACVLALYFHRLTVHSLPPREVIVSVFLPIGPLGQGGFGIQKLGEVALNVLPETNAFNALSGTASQAGEVLYVIGVFMGILLWGFGLIWLSFALVSIVTTRNIPFNMGWWGFTFPLGVLATCTGALAQNLDSDFFKIACMILSLSVVLLWIAVASRTLRMAVSGEMFHAPCLKDLRDKDQAAGCDRTV</sequence>
<keyword evidence="3" id="KW-0813">Transport</keyword>
<evidence type="ECO:0000256" key="4">
    <source>
        <dbReference type="ARBA" id="ARBA00022475"/>
    </source>
</evidence>
<dbReference type="Proteomes" id="UP001175261">
    <property type="component" value="Unassembled WGS sequence"/>
</dbReference>
<protein>
    <recommendedName>
        <fullName evidence="9">Sulfite efflux pump SSU1</fullName>
    </recommendedName>
</protein>
<comment type="function">
    <text evidence="8">Sulphite efflux pump required for the secretion of sulphite as a reducing agent. In the presence of sulphite, cystine in keratin is directly cleaved to cysteine and S-sulphocysteine, and thereby, reduced proteins become accessible to hydrolysis by a variety of secreted endo- and exoproteases. Excretion of sulphite mediated by an efflux pump also represents a detoxification pathway for dermatophytes during infection of the epidermal stratum corneum, hair and nails, which are rich in cysteine.</text>
</comment>
<evidence type="ECO:0000256" key="9">
    <source>
        <dbReference type="ARBA" id="ARBA00072906"/>
    </source>
</evidence>
<feature type="transmembrane region" description="Helical" evidence="10">
    <location>
        <begin position="101"/>
        <end position="121"/>
    </location>
</feature>
<dbReference type="FunFam" id="1.50.10.150:FF:000004">
    <property type="entry name" value="Malic acid transporter"/>
    <property type="match status" value="1"/>
</dbReference>
<proteinExistence type="inferred from homology"/>
<keyword evidence="6 10" id="KW-1133">Transmembrane helix</keyword>
<feature type="transmembrane region" description="Helical" evidence="10">
    <location>
        <begin position="320"/>
        <end position="341"/>
    </location>
</feature>
<feature type="transmembrane region" description="Helical" evidence="10">
    <location>
        <begin position="165"/>
        <end position="187"/>
    </location>
</feature>
<reference evidence="11" key="1">
    <citation type="submission" date="2022-10" db="EMBL/GenBank/DDBJ databases">
        <title>Determination and structural analysis of whole genome sequence of Sarocladium strictum F4-1.</title>
        <authorList>
            <person name="Hu L."/>
            <person name="Jiang Y."/>
        </authorList>
    </citation>
    <scope>NUCLEOTIDE SEQUENCE</scope>
    <source>
        <strain evidence="11">F4-1</strain>
    </source>
</reference>
<dbReference type="InterPro" id="IPR004695">
    <property type="entry name" value="SLAC1/Mae1/Ssu1/TehA"/>
</dbReference>
<evidence type="ECO:0000256" key="10">
    <source>
        <dbReference type="SAM" id="Phobius"/>
    </source>
</evidence>
<keyword evidence="7 10" id="KW-0472">Membrane</keyword>
<dbReference type="InterPro" id="IPR038665">
    <property type="entry name" value="Voltage-dep_anion_channel_sf"/>
</dbReference>
<comment type="caution">
    <text evidence="11">The sequence shown here is derived from an EMBL/GenBank/DDBJ whole genome shotgun (WGS) entry which is preliminary data.</text>
</comment>
<feature type="transmembrane region" description="Helical" evidence="10">
    <location>
        <begin position="199"/>
        <end position="222"/>
    </location>
</feature>
<evidence type="ECO:0000256" key="6">
    <source>
        <dbReference type="ARBA" id="ARBA00022989"/>
    </source>
</evidence>
<dbReference type="EMBL" id="JAPDFR010000001">
    <property type="protein sequence ID" value="KAK0391113.1"/>
    <property type="molecule type" value="Genomic_DNA"/>
</dbReference>
<gene>
    <name evidence="11" type="ORF">NLU13_0615</name>
</gene>
<organism evidence="11 12">
    <name type="scientific">Sarocladium strictum</name>
    <name type="common">Black bundle disease fungus</name>
    <name type="synonym">Acremonium strictum</name>
    <dbReference type="NCBI Taxonomy" id="5046"/>
    <lineage>
        <taxon>Eukaryota</taxon>
        <taxon>Fungi</taxon>
        <taxon>Dikarya</taxon>
        <taxon>Ascomycota</taxon>
        <taxon>Pezizomycotina</taxon>
        <taxon>Sordariomycetes</taxon>
        <taxon>Hypocreomycetidae</taxon>
        <taxon>Hypocreales</taxon>
        <taxon>Sarocladiaceae</taxon>
        <taxon>Sarocladium</taxon>
    </lineage>
</organism>
<dbReference type="PANTHER" id="PTHR31686">
    <property type="match status" value="1"/>
</dbReference>
<evidence type="ECO:0000256" key="2">
    <source>
        <dbReference type="ARBA" id="ARBA00008566"/>
    </source>
</evidence>
<dbReference type="GO" id="GO:0000319">
    <property type="term" value="F:sulfite transmembrane transporter activity"/>
    <property type="evidence" value="ECO:0007669"/>
    <property type="project" value="TreeGrafter"/>
</dbReference>
<dbReference type="Pfam" id="PF03595">
    <property type="entry name" value="SLAC1"/>
    <property type="match status" value="1"/>
</dbReference>
<feature type="transmembrane region" description="Helical" evidence="10">
    <location>
        <begin position="128"/>
        <end position="153"/>
    </location>
</feature>
<evidence type="ECO:0000256" key="3">
    <source>
        <dbReference type="ARBA" id="ARBA00022448"/>
    </source>
</evidence>
<keyword evidence="5 10" id="KW-0812">Transmembrane</keyword>
<feature type="transmembrane region" description="Helical" evidence="10">
    <location>
        <begin position="59"/>
        <end position="81"/>
    </location>
</feature>
<evidence type="ECO:0000256" key="1">
    <source>
        <dbReference type="ARBA" id="ARBA00004651"/>
    </source>
</evidence>
<feature type="transmembrane region" description="Helical" evidence="10">
    <location>
        <begin position="347"/>
        <end position="366"/>
    </location>
</feature>
<dbReference type="PANTHER" id="PTHR31686:SF1">
    <property type="entry name" value="SULFITE EFFLUX PUMP SSU1"/>
    <property type="match status" value="1"/>
</dbReference>
<dbReference type="Gene3D" id="1.50.10.150">
    <property type="entry name" value="Voltage-dependent anion channel"/>
    <property type="match status" value="1"/>
</dbReference>
<evidence type="ECO:0000256" key="5">
    <source>
        <dbReference type="ARBA" id="ARBA00022692"/>
    </source>
</evidence>
<dbReference type="CDD" id="cd09318">
    <property type="entry name" value="TDT_SSU1"/>
    <property type="match status" value="1"/>
</dbReference>
<evidence type="ECO:0000256" key="8">
    <source>
        <dbReference type="ARBA" id="ARBA00056100"/>
    </source>
</evidence>
<comment type="similarity">
    <text evidence="2">Belongs to the tellurite-resistance/dicarboxylate transporter (TDT) family.</text>
</comment>
<evidence type="ECO:0000313" key="12">
    <source>
        <dbReference type="Proteomes" id="UP001175261"/>
    </source>
</evidence>
<evidence type="ECO:0000313" key="11">
    <source>
        <dbReference type="EMBL" id="KAK0391113.1"/>
    </source>
</evidence>
<comment type="subcellular location">
    <subcellularLocation>
        <location evidence="1">Cell membrane</location>
        <topology evidence="1">Multi-pass membrane protein</topology>
    </subcellularLocation>
</comment>
<evidence type="ECO:0000256" key="7">
    <source>
        <dbReference type="ARBA" id="ARBA00023136"/>
    </source>
</evidence>
<name>A0AA39LBF8_SARSR</name>
<keyword evidence="4" id="KW-1003">Cell membrane</keyword>
<feature type="transmembrane region" description="Helical" evidence="10">
    <location>
        <begin position="29"/>
        <end position="47"/>
    </location>
</feature>
<dbReference type="GO" id="GO:0005886">
    <property type="term" value="C:plasma membrane"/>
    <property type="evidence" value="ECO:0007669"/>
    <property type="project" value="UniProtKB-SubCell"/>
</dbReference>
<feature type="transmembrane region" description="Helical" evidence="10">
    <location>
        <begin position="283"/>
        <end position="308"/>
    </location>
</feature>
<dbReference type="InterPro" id="IPR051629">
    <property type="entry name" value="Sulfite_efflux_TDT"/>
</dbReference>
<dbReference type="AlphaFoldDB" id="A0AA39LBF8"/>